<gene>
    <name evidence="1" type="ORF">ERS007739_02339</name>
</gene>
<reference evidence="2" key="1">
    <citation type="submission" date="2015-03" db="EMBL/GenBank/DDBJ databases">
        <authorList>
            <consortium name="Pathogen Informatics"/>
        </authorList>
    </citation>
    <scope>NUCLEOTIDE SEQUENCE [LARGE SCALE GENOMIC DNA]</scope>
    <source>
        <strain evidence="2">N09902308</strain>
    </source>
</reference>
<dbReference type="EMBL" id="CSBK01001051">
    <property type="protein sequence ID" value="COY25983.1"/>
    <property type="molecule type" value="Genomic_DNA"/>
</dbReference>
<proteinExistence type="predicted"/>
<evidence type="ECO:0000313" key="1">
    <source>
        <dbReference type="EMBL" id="COY25983.1"/>
    </source>
</evidence>
<protein>
    <submittedName>
        <fullName evidence="1">Uncharacterized protein</fullName>
    </submittedName>
</protein>
<sequence>MPHGAEHRSVARAAEELLGGVTAGDPAVVNLVPRRGHTESFAAR</sequence>
<dbReference type="Proteomes" id="UP000039021">
    <property type="component" value="Unassembled WGS sequence"/>
</dbReference>
<organism evidence="1 2">
    <name type="scientific">Mycobacterium tuberculosis</name>
    <dbReference type="NCBI Taxonomy" id="1773"/>
    <lineage>
        <taxon>Bacteria</taxon>
        <taxon>Bacillati</taxon>
        <taxon>Actinomycetota</taxon>
        <taxon>Actinomycetes</taxon>
        <taxon>Mycobacteriales</taxon>
        <taxon>Mycobacteriaceae</taxon>
        <taxon>Mycobacterium</taxon>
        <taxon>Mycobacterium tuberculosis complex</taxon>
    </lineage>
</organism>
<evidence type="ECO:0000313" key="2">
    <source>
        <dbReference type="Proteomes" id="UP000039021"/>
    </source>
</evidence>
<dbReference type="AlphaFoldDB" id="A0A916PBI6"/>
<accession>A0A916PBI6</accession>
<comment type="caution">
    <text evidence="1">The sequence shown here is derived from an EMBL/GenBank/DDBJ whole genome shotgun (WGS) entry which is preliminary data.</text>
</comment>
<name>A0A916PBI6_MYCTX</name>